<keyword evidence="4 7" id="KW-0547">Nucleotide-binding</keyword>
<evidence type="ECO:0000256" key="4">
    <source>
        <dbReference type="ARBA" id="ARBA00022741"/>
    </source>
</evidence>
<evidence type="ECO:0000256" key="1">
    <source>
        <dbReference type="ARBA" id="ARBA00012513"/>
    </source>
</evidence>
<dbReference type="InterPro" id="IPR050235">
    <property type="entry name" value="CK1_Ser-Thr_kinase"/>
</dbReference>
<accession>A0AA35T535</accession>
<dbReference type="Gene3D" id="1.25.40.120">
    <property type="entry name" value="Protein prenylyltransferase"/>
    <property type="match status" value="1"/>
</dbReference>
<evidence type="ECO:0000256" key="3">
    <source>
        <dbReference type="ARBA" id="ARBA00022679"/>
    </source>
</evidence>
<keyword evidence="2" id="KW-0723">Serine/threonine-protein kinase</keyword>
<dbReference type="GO" id="GO:0008318">
    <property type="term" value="F:protein prenyltransferase activity"/>
    <property type="evidence" value="ECO:0007669"/>
    <property type="project" value="InterPro"/>
</dbReference>
<dbReference type="InterPro" id="IPR008271">
    <property type="entry name" value="Ser/Thr_kinase_AS"/>
</dbReference>
<dbReference type="InterPro" id="IPR002088">
    <property type="entry name" value="Prenyl_trans_a"/>
</dbReference>
<gene>
    <name evidence="9" type="ORF">GBAR_LOCUS23041</name>
</gene>
<dbReference type="InterPro" id="IPR000719">
    <property type="entry name" value="Prot_kinase_dom"/>
</dbReference>
<keyword evidence="6 7" id="KW-0067">ATP-binding</keyword>
<dbReference type="EC" id="2.7.11.1" evidence="1"/>
<keyword evidence="3" id="KW-0808">Transferase</keyword>
<dbReference type="PROSITE" id="PS00108">
    <property type="entry name" value="PROTEIN_KINASE_ST"/>
    <property type="match status" value="1"/>
</dbReference>
<evidence type="ECO:0000313" key="9">
    <source>
        <dbReference type="EMBL" id="CAI8041419.1"/>
    </source>
</evidence>
<dbReference type="Gene3D" id="1.10.510.10">
    <property type="entry name" value="Transferase(Phosphotransferase) domain 1"/>
    <property type="match status" value="1"/>
</dbReference>
<dbReference type="SUPFAM" id="SSF56112">
    <property type="entry name" value="Protein kinase-like (PK-like)"/>
    <property type="match status" value="1"/>
</dbReference>
<feature type="binding site" evidence="7">
    <location>
        <position position="51"/>
    </location>
    <ligand>
        <name>ATP</name>
        <dbReference type="ChEBI" id="CHEBI:30616"/>
    </ligand>
</feature>
<dbReference type="Pfam" id="PF01239">
    <property type="entry name" value="PPTA"/>
    <property type="match status" value="4"/>
</dbReference>
<dbReference type="Proteomes" id="UP001174909">
    <property type="component" value="Unassembled WGS sequence"/>
</dbReference>
<reference evidence="9" key="1">
    <citation type="submission" date="2023-03" db="EMBL/GenBank/DDBJ databases">
        <authorList>
            <person name="Steffen K."/>
            <person name="Cardenas P."/>
        </authorList>
    </citation>
    <scope>NUCLEOTIDE SEQUENCE</scope>
</reference>
<dbReference type="AlphaFoldDB" id="A0AA35T535"/>
<evidence type="ECO:0000256" key="6">
    <source>
        <dbReference type="ARBA" id="ARBA00022840"/>
    </source>
</evidence>
<feature type="domain" description="Protein kinase" evidence="8">
    <location>
        <begin position="22"/>
        <end position="283"/>
    </location>
</feature>
<comment type="caution">
    <text evidence="9">The sequence shown here is derived from an EMBL/GenBank/DDBJ whole genome shotgun (WGS) entry which is preliminary data.</text>
</comment>
<protein>
    <recommendedName>
        <fullName evidence="1">non-specific serine/threonine protein kinase</fullName>
        <ecNumber evidence="1">2.7.11.1</ecNumber>
    </recommendedName>
</protein>
<keyword evidence="5 9" id="KW-0418">Kinase</keyword>
<dbReference type="PANTHER" id="PTHR11909">
    <property type="entry name" value="CASEIN KINASE-RELATED"/>
    <property type="match status" value="1"/>
</dbReference>
<dbReference type="FunFam" id="1.10.510.10:FF:000596">
    <property type="entry name" value="CK1 family protein kinase"/>
    <property type="match status" value="1"/>
</dbReference>
<dbReference type="PROSITE" id="PS00107">
    <property type="entry name" value="PROTEIN_KINASE_ATP"/>
    <property type="match status" value="1"/>
</dbReference>
<dbReference type="GO" id="GO:0004674">
    <property type="term" value="F:protein serine/threonine kinase activity"/>
    <property type="evidence" value="ECO:0007669"/>
    <property type="project" value="UniProtKB-KW"/>
</dbReference>
<evidence type="ECO:0000256" key="2">
    <source>
        <dbReference type="ARBA" id="ARBA00022527"/>
    </source>
</evidence>
<dbReference type="InterPro" id="IPR011009">
    <property type="entry name" value="Kinase-like_dom_sf"/>
</dbReference>
<evidence type="ECO:0000256" key="5">
    <source>
        <dbReference type="ARBA" id="ARBA00022777"/>
    </source>
</evidence>
<keyword evidence="10" id="KW-1185">Reference proteome</keyword>
<dbReference type="InterPro" id="IPR017441">
    <property type="entry name" value="Protein_kinase_ATP_BS"/>
</dbReference>
<dbReference type="PROSITE" id="PS50011">
    <property type="entry name" value="PROTEIN_KINASE_DOM"/>
    <property type="match status" value="1"/>
</dbReference>
<name>A0AA35T535_GEOBA</name>
<evidence type="ECO:0000259" key="8">
    <source>
        <dbReference type="PROSITE" id="PS50011"/>
    </source>
</evidence>
<dbReference type="GO" id="GO:0005524">
    <property type="term" value="F:ATP binding"/>
    <property type="evidence" value="ECO:0007669"/>
    <property type="project" value="UniProtKB-UniRule"/>
</dbReference>
<dbReference type="PROSITE" id="PS51147">
    <property type="entry name" value="PFTA"/>
    <property type="match status" value="4"/>
</dbReference>
<dbReference type="EMBL" id="CASHTH010003189">
    <property type="protein sequence ID" value="CAI8041419.1"/>
    <property type="molecule type" value="Genomic_DNA"/>
</dbReference>
<evidence type="ECO:0000256" key="7">
    <source>
        <dbReference type="PROSITE-ProRule" id="PRU10141"/>
    </source>
</evidence>
<dbReference type="FunFam" id="3.30.200.20:FF:000538">
    <property type="entry name" value="Putative Casein kinase I"/>
    <property type="match status" value="1"/>
</dbReference>
<evidence type="ECO:0000313" key="10">
    <source>
        <dbReference type="Proteomes" id="UP001174909"/>
    </source>
</evidence>
<sequence length="620" mass="71950">MSSLATSSGSGASKEFQVGGKYRLVRRIGSGSFGDIYLGVNVTNGEEVAVKLESHKARHPQLLYESKLYRILQGGVGIPHIKWYGTEKDYNVLVMDLLGPSLEDLFNFCSRRFTLKTVLMLADQMIGRIEFVHNKNFIHRDIKPDNFLMGIGRHCNKLFIIDFGLAKKYRDTRTKQHIPYREDKNLTGTARYASVNAHLGIEQSRRDDMESLGYVLMYFNRTSLPWQGLKAATKKQKYEKISERKLSTPIEILCKVYLLNMERRMWLKNARKSQAKNGAYSTVICAHARALEETTKMSSEEEEEEYVLYRDRPEWKDVVPVPQDDGPHPVVAIAYTEKFRDAHDYFRAVVKSNEMSERVLELTTTALELNAANYTIWHHRRQVLQSLKKDLRQEMQYVATIIKDEPKNYQGRSYGCVQVWYHRQKLVEWSGDPSGELEFTGKALRTDSKNYHAWQYRQWLIKTYSLWEGELSYLDQLLGEDLRNNSVWNQRHFVISGTTGFSDEVVSREIEYAMKYIRKAPNNESSWNYLQGVLRGRRYSDHHSVVAACEEMLGSHISSPFLLALLVDAYEEDGGREKRDEAVKLCRLLAEKVDTIRKTYWDYEAKRLLQPHPSRDSAHS</sequence>
<dbReference type="SMART" id="SM00220">
    <property type="entry name" value="S_TKc"/>
    <property type="match status" value="1"/>
</dbReference>
<dbReference type="Gene3D" id="3.30.200.20">
    <property type="entry name" value="Phosphorylase Kinase, domain 1"/>
    <property type="match status" value="1"/>
</dbReference>
<dbReference type="SUPFAM" id="SSF48439">
    <property type="entry name" value="Protein prenylyltransferase"/>
    <property type="match status" value="1"/>
</dbReference>
<proteinExistence type="predicted"/>
<organism evidence="9 10">
    <name type="scientific">Geodia barretti</name>
    <name type="common">Barrett's horny sponge</name>
    <dbReference type="NCBI Taxonomy" id="519541"/>
    <lineage>
        <taxon>Eukaryota</taxon>
        <taxon>Metazoa</taxon>
        <taxon>Porifera</taxon>
        <taxon>Demospongiae</taxon>
        <taxon>Heteroscleromorpha</taxon>
        <taxon>Tetractinellida</taxon>
        <taxon>Astrophorina</taxon>
        <taxon>Geodiidae</taxon>
        <taxon>Geodia</taxon>
    </lineage>
</organism>
<dbReference type="Pfam" id="PF00069">
    <property type="entry name" value="Pkinase"/>
    <property type="match status" value="1"/>
</dbReference>